<dbReference type="Proteomes" id="UP000466051">
    <property type="component" value="Unassembled WGS sequence"/>
</dbReference>
<dbReference type="EMBL" id="AACCII010000004">
    <property type="protein sequence ID" value="EAJ9718585.1"/>
    <property type="molecule type" value="Genomic_DNA"/>
</dbReference>
<dbReference type="RefSeq" id="WP_002868709.1">
    <property type="nucleotide sequence ID" value="NZ_AP028352.1"/>
</dbReference>
<name>A0A400I6V7_CAMJU</name>
<evidence type="ECO:0000313" key="5">
    <source>
        <dbReference type="Proteomes" id="UP000466051"/>
    </source>
</evidence>
<dbReference type="AlphaFoldDB" id="A0A400I6V7"/>
<evidence type="ECO:0000313" key="2">
    <source>
        <dbReference type="EMBL" id="EAJ9718585.1"/>
    </source>
</evidence>
<evidence type="ECO:0000313" key="3">
    <source>
        <dbReference type="EMBL" id="EDP7180664.1"/>
    </source>
</evidence>
<comment type="caution">
    <text evidence="2">The sequence shown here is derived from an EMBL/GenBank/DDBJ whole genome shotgun (WGS) entry which is preliminary data.</text>
</comment>
<proteinExistence type="predicted"/>
<dbReference type="EMBL" id="AANOAG010000004">
    <property type="protein sequence ID" value="EDP7180664.1"/>
    <property type="molecule type" value="Genomic_DNA"/>
</dbReference>
<gene>
    <name evidence="2" type="ORF">E8P16_03885</name>
    <name evidence="3" type="ORF">GNO00_03690</name>
</gene>
<dbReference type="Proteomes" id="UP000349590">
    <property type="component" value="Unassembled WGS sequence"/>
</dbReference>
<sequence length="82" mass="10025">MQIQAIVFHKCIPKEVHQIYDTLKLMEQQEYTKKLEAKKEEKQSNTTNVDKADNKKDKFFRYICLILKQSFIYKEDWSKFFI</sequence>
<accession>A0A400I6V7</accession>
<feature type="coiled-coil region" evidence="1">
    <location>
        <begin position="25"/>
        <end position="55"/>
    </location>
</feature>
<evidence type="ECO:0000256" key="1">
    <source>
        <dbReference type="SAM" id="Coils"/>
    </source>
</evidence>
<organism evidence="2 4">
    <name type="scientific">Campylobacter jejuni</name>
    <dbReference type="NCBI Taxonomy" id="197"/>
    <lineage>
        <taxon>Bacteria</taxon>
        <taxon>Pseudomonadati</taxon>
        <taxon>Campylobacterota</taxon>
        <taxon>Epsilonproteobacteria</taxon>
        <taxon>Campylobacterales</taxon>
        <taxon>Campylobacteraceae</taxon>
        <taxon>Campylobacter</taxon>
    </lineage>
</organism>
<protein>
    <submittedName>
        <fullName evidence="2">Uncharacterized protein</fullName>
    </submittedName>
</protein>
<evidence type="ECO:0000313" key="4">
    <source>
        <dbReference type="Proteomes" id="UP000349590"/>
    </source>
</evidence>
<reference evidence="2 4" key="1">
    <citation type="submission" date="2019-04" db="EMBL/GenBank/DDBJ databases">
        <authorList>
            <consortium name="PulseNet: The National Subtyping Network for Foodborne Disease Surveillance"/>
            <person name="Tarr C.L."/>
            <person name="Trees E."/>
            <person name="Katz L.S."/>
            <person name="Carleton-Romer H.A."/>
            <person name="Stroika S."/>
            <person name="Kucerova Z."/>
            <person name="Roache K.F."/>
            <person name="Sabol A.L."/>
            <person name="Besser J."/>
            <person name="Gerner-Smidt P."/>
        </authorList>
    </citation>
    <scope>NUCLEOTIDE SEQUENCE [LARGE SCALE GENOMIC DNA]</scope>
    <source>
        <strain evidence="2 4">PNUSAC009041</strain>
        <strain evidence="3 5">PNUSAC013726</strain>
    </source>
</reference>
<keyword evidence="1" id="KW-0175">Coiled coil</keyword>